<dbReference type="GO" id="GO:0000160">
    <property type="term" value="P:phosphorelay signal transduction system"/>
    <property type="evidence" value="ECO:0007669"/>
    <property type="project" value="InterPro"/>
</dbReference>
<evidence type="ECO:0000313" key="2">
    <source>
        <dbReference type="Proteomes" id="UP000193207"/>
    </source>
</evidence>
<dbReference type="EMBL" id="FWFU01000002">
    <property type="protein sequence ID" value="SLN34307.1"/>
    <property type="molecule type" value="Genomic_DNA"/>
</dbReference>
<dbReference type="AlphaFoldDB" id="A0A1X6YXK0"/>
<accession>A0A1X6YXK0</accession>
<dbReference type="InterPro" id="IPR036641">
    <property type="entry name" value="HPT_dom_sf"/>
</dbReference>
<dbReference type="Gene3D" id="1.20.120.160">
    <property type="entry name" value="HPT domain"/>
    <property type="match status" value="1"/>
</dbReference>
<reference evidence="1 2" key="1">
    <citation type="submission" date="2017-03" db="EMBL/GenBank/DDBJ databases">
        <authorList>
            <person name="Afonso C.L."/>
            <person name="Miller P.J."/>
            <person name="Scott M.A."/>
            <person name="Spackman E."/>
            <person name="Goraichik I."/>
            <person name="Dimitrov K.M."/>
            <person name="Suarez D.L."/>
            <person name="Swayne D.E."/>
        </authorList>
    </citation>
    <scope>NUCLEOTIDE SEQUENCE [LARGE SCALE GENOMIC DNA]</scope>
    <source>
        <strain evidence="1 2">CECT 8110</strain>
    </source>
</reference>
<protein>
    <recommendedName>
        <fullName evidence="3">Hpt domain protein</fullName>
    </recommendedName>
</protein>
<evidence type="ECO:0000313" key="1">
    <source>
        <dbReference type="EMBL" id="SLN34307.1"/>
    </source>
</evidence>
<proteinExistence type="predicted"/>
<gene>
    <name evidence="1" type="ORF">ROH8110_01689</name>
</gene>
<evidence type="ECO:0008006" key="3">
    <source>
        <dbReference type="Google" id="ProtNLM"/>
    </source>
</evidence>
<name>A0A1X6YXK0_9RHOB</name>
<keyword evidence="2" id="KW-1185">Reference proteome</keyword>
<dbReference type="Proteomes" id="UP000193207">
    <property type="component" value="Unassembled WGS sequence"/>
</dbReference>
<organism evidence="1 2">
    <name type="scientific">Roseovarius halotolerans</name>
    <dbReference type="NCBI Taxonomy" id="505353"/>
    <lineage>
        <taxon>Bacteria</taxon>
        <taxon>Pseudomonadati</taxon>
        <taxon>Pseudomonadota</taxon>
        <taxon>Alphaproteobacteria</taxon>
        <taxon>Rhodobacterales</taxon>
        <taxon>Roseobacteraceae</taxon>
        <taxon>Roseovarius</taxon>
    </lineage>
</organism>
<sequence length="148" mass="15796">MGTFFSDTSRIACGACEDRGENVEQVTLLRQTESVRVDGARLDDLVAQLGPSGAENVVCRALEEVAVRLSHAERCHREGRSDDMRRAVRSLIAISGQIGMHALARVAADVVACVDNDDRIATAATLARLLRVGEACLGELCDTGSVTI</sequence>
<dbReference type="SUPFAM" id="SSF47226">
    <property type="entry name" value="Histidine-containing phosphotransfer domain, HPT domain"/>
    <property type="match status" value="1"/>
</dbReference>